<feature type="compositionally biased region" description="Low complexity" evidence="4">
    <location>
        <begin position="28"/>
        <end position="39"/>
    </location>
</feature>
<keyword evidence="1" id="KW-0479">Metal-binding</keyword>
<dbReference type="CDD" id="cd00067">
    <property type="entry name" value="GAL4"/>
    <property type="match status" value="1"/>
</dbReference>
<dbReference type="EMBL" id="JACCJB010000008">
    <property type="protein sequence ID" value="KAF6224802.1"/>
    <property type="molecule type" value="Genomic_DNA"/>
</dbReference>
<dbReference type="InterPro" id="IPR007219">
    <property type="entry name" value="XnlR_reg_dom"/>
</dbReference>
<proteinExistence type="predicted"/>
<dbReference type="InterPro" id="IPR001138">
    <property type="entry name" value="Zn2Cys6_DnaBD"/>
</dbReference>
<feature type="coiled-coil region" evidence="3">
    <location>
        <begin position="112"/>
        <end position="153"/>
    </location>
</feature>
<organism evidence="6 7">
    <name type="scientific">Letharia lupina</name>
    <dbReference type="NCBI Taxonomy" id="560253"/>
    <lineage>
        <taxon>Eukaryota</taxon>
        <taxon>Fungi</taxon>
        <taxon>Dikarya</taxon>
        <taxon>Ascomycota</taxon>
        <taxon>Pezizomycotina</taxon>
        <taxon>Lecanoromycetes</taxon>
        <taxon>OSLEUM clade</taxon>
        <taxon>Lecanoromycetidae</taxon>
        <taxon>Lecanorales</taxon>
        <taxon>Lecanorineae</taxon>
        <taxon>Parmeliaceae</taxon>
        <taxon>Letharia</taxon>
    </lineage>
</organism>
<gene>
    <name evidence="6" type="ORF">HO133_009996</name>
</gene>
<dbReference type="SMART" id="SM00066">
    <property type="entry name" value="GAL4"/>
    <property type="match status" value="1"/>
</dbReference>
<evidence type="ECO:0000256" key="4">
    <source>
        <dbReference type="SAM" id="MobiDB-lite"/>
    </source>
</evidence>
<comment type="caution">
    <text evidence="6">The sequence shown here is derived from an EMBL/GenBank/DDBJ whole genome shotgun (WGS) entry which is preliminary data.</text>
</comment>
<dbReference type="PROSITE" id="PS00463">
    <property type="entry name" value="ZN2_CY6_FUNGAL_1"/>
    <property type="match status" value="1"/>
</dbReference>
<protein>
    <recommendedName>
        <fullName evidence="5">Zn(2)-C6 fungal-type domain-containing protein</fullName>
    </recommendedName>
</protein>
<evidence type="ECO:0000256" key="3">
    <source>
        <dbReference type="SAM" id="Coils"/>
    </source>
</evidence>
<keyword evidence="2" id="KW-0539">Nucleus</keyword>
<dbReference type="CDD" id="cd12148">
    <property type="entry name" value="fungal_TF_MHR"/>
    <property type="match status" value="1"/>
</dbReference>
<dbReference type="Pfam" id="PF04082">
    <property type="entry name" value="Fungal_trans"/>
    <property type="match status" value="1"/>
</dbReference>
<sequence>MSAFRSLAPSNQQAESSSSSSAKVINDSSTGGATPATSGGTSGAAGGGGGGSGSGGDVPQRKRRTAGSVSTMACTPCRTARQKCDGTRPNVCGRCAARKLRCVYEPHTKTHKDDLIKEIENLRQNNANLQDHNREIRDDVHTLDADNRNLREEGAWQKTILETIGSNGHDREIISKLRRGDSHQSIAEWLHRGNPDFAHGLEAPTTHRRLIDVVKLYETQCQQDDGLSRQSSSPSAAEIPWTKVTISHRLIGHLFDLYFTWVHPVHMLFSEIDFKHDFKETLHTNCSASLVNAICAMGCNLLESEDVGDRRNRIDAATLRNGFMNEARATLDPSSYSYMTSVQTLAIMFLVELSSGKARKAIGYLRSAVDNLKTSNGPQLSEKAHEITVWGLHTLNTACASITYQKLYAPPRPREAIFRHVNMDRDHALWRFYRHPGDERELPTRPSYAIVAACYQAGLFRIIDESLNLYCGARGNISAEKFLEVYRRYMDWKTDLPSVIANVDVADQPLPHILYLHVQYHTALVQHVSPLLHCGLFSPDDHAELVRIVVFHARSSVELLAHARRLYSARFFMPLLTFCLVHVCDGLVRFSPQEPPASDTVEFCLEVLQQTSAGFALCGPLQSLFCQTAEECDVQLSDEMRAIMGSFDHYVMDDILDTCTRLSYTQPLDQILPRIDPEIAKDWPGEWQRQVVAAFGQGRRGSSSSGRQKPGGQRSPGVVKHWWWDRSSGDGSAQVSEIHMNEFDDDEEQRRRNERGRRQQGGQHFGILKILRA</sequence>
<dbReference type="Pfam" id="PF00172">
    <property type="entry name" value="Zn_clus"/>
    <property type="match status" value="1"/>
</dbReference>
<dbReference type="GO" id="GO:0008270">
    <property type="term" value="F:zinc ion binding"/>
    <property type="evidence" value="ECO:0007669"/>
    <property type="project" value="InterPro"/>
</dbReference>
<name>A0A8H6CJZ1_9LECA</name>
<dbReference type="GO" id="GO:0000981">
    <property type="term" value="F:DNA-binding transcription factor activity, RNA polymerase II-specific"/>
    <property type="evidence" value="ECO:0007669"/>
    <property type="project" value="InterPro"/>
</dbReference>
<evidence type="ECO:0000256" key="1">
    <source>
        <dbReference type="ARBA" id="ARBA00022723"/>
    </source>
</evidence>
<evidence type="ECO:0000313" key="6">
    <source>
        <dbReference type="EMBL" id="KAF6224802.1"/>
    </source>
</evidence>
<feature type="compositionally biased region" description="Gly residues" evidence="4">
    <location>
        <begin position="40"/>
        <end position="56"/>
    </location>
</feature>
<dbReference type="Proteomes" id="UP000593566">
    <property type="component" value="Unassembled WGS sequence"/>
</dbReference>
<dbReference type="GO" id="GO:0003677">
    <property type="term" value="F:DNA binding"/>
    <property type="evidence" value="ECO:0007669"/>
    <property type="project" value="InterPro"/>
</dbReference>
<dbReference type="PANTHER" id="PTHR47256:SF3">
    <property type="entry name" value="ZN(II)2CYS6 TRANSCRIPTION FACTOR (EUROFUNG)"/>
    <property type="match status" value="1"/>
</dbReference>
<feature type="region of interest" description="Disordered" evidence="4">
    <location>
        <begin position="1"/>
        <end position="71"/>
    </location>
</feature>
<evidence type="ECO:0000256" key="2">
    <source>
        <dbReference type="ARBA" id="ARBA00023242"/>
    </source>
</evidence>
<keyword evidence="3" id="KW-0175">Coiled coil</keyword>
<dbReference type="InterPro" id="IPR036864">
    <property type="entry name" value="Zn2-C6_fun-type_DNA-bd_sf"/>
</dbReference>
<evidence type="ECO:0000313" key="7">
    <source>
        <dbReference type="Proteomes" id="UP000593566"/>
    </source>
</evidence>
<dbReference type="PROSITE" id="PS50048">
    <property type="entry name" value="ZN2_CY6_FUNGAL_2"/>
    <property type="match status" value="1"/>
</dbReference>
<feature type="region of interest" description="Disordered" evidence="4">
    <location>
        <begin position="695"/>
        <end position="766"/>
    </location>
</feature>
<reference evidence="6 7" key="1">
    <citation type="journal article" date="2020" name="Genomics">
        <title>Complete, high-quality genomes from long-read metagenomic sequencing of two wolf lichen thalli reveals enigmatic genome architecture.</title>
        <authorList>
            <person name="McKenzie S.K."/>
            <person name="Walston R.F."/>
            <person name="Allen J.L."/>
        </authorList>
    </citation>
    <scope>NUCLEOTIDE SEQUENCE [LARGE SCALE GENOMIC DNA]</scope>
    <source>
        <strain evidence="6">WasteWater1</strain>
    </source>
</reference>
<keyword evidence="7" id="KW-1185">Reference proteome</keyword>
<dbReference type="InterPro" id="IPR053187">
    <property type="entry name" value="Notoamide_regulator"/>
</dbReference>
<feature type="domain" description="Zn(2)-C6 fungal-type" evidence="5">
    <location>
        <begin position="73"/>
        <end position="104"/>
    </location>
</feature>
<dbReference type="SUPFAM" id="SSF57701">
    <property type="entry name" value="Zn2/Cys6 DNA-binding domain"/>
    <property type="match status" value="1"/>
</dbReference>
<dbReference type="RefSeq" id="XP_037153669.1">
    <property type="nucleotide sequence ID" value="XM_037300852.1"/>
</dbReference>
<dbReference type="GeneID" id="59338388"/>
<dbReference type="PANTHER" id="PTHR47256">
    <property type="entry name" value="ZN(II)2CYS6 TRANSCRIPTION FACTOR (EUROFUNG)-RELATED"/>
    <property type="match status" value="1"/>
</dbReference>
<dbReference type="Gene3D" id="4.10.240.10">
    <property type="entry name" value="Zn(2)-C6 fungal-type DNA-binding domain"/>
    <property type="match status" value="1"/>
</dbReference>
<feature type="compositionally biased region" description="Low complexity" evidence="4">
    <location>
        <begin position="696"/>
        <end position="715"/>
    </location>
</feature>
<evidence type="ECO:0000259" key="5">
    <source>
        <dbReference type="PROSITE" id="PS50048"/>
    </source>
</evidence>
<accession>A0A8H6CJZ1</accession>
<dbReference type="AlphaFoldDB" id="A0A8H6CJZ1"/>
<dbReference type="GO" id="GO:0006351">
    <property type="term" value="P:DNA-templated transcription"/>
    <property type="evidence" value="ECO:0007669"/>
    <property type="project" value="InterPro"/>
</dbReference>